<dbReference type="EMBL" id="CP022540">
    <property type="protein sequence ID" value="ASP22960.1"/>
    <property type="molecule type" value="Genomic_DNA"/>
</dbReference>
<dbReference type="RefSeq" id="WP_094036648.1">
    <property type="nucleotide sequence ID" value="NZ_CP022540.1"/>
</dbReference>
<evidence type="ECO:0000313" key="3">
    <source>
        <dbReference type="EMBL" id="ASP22960.1"/>
    </source>
</evidence>
<evidence type="ECO:0000256" key="1">
    <source>
        <dbReference type="ARBA" id="ARBA00006817"/>
    </source>
</evidence>
<dbReference type="Gene3D" id="3.30.530.20">
    <property type="match status" value="1"/>
</dbReference>
<dbReference type="Pfam" id="PF08327">
    <property type="entry name" value="AHSA1"/>
    <property type="match status" value="1"/>
</dbReference>
<name>A0A222EA50_9RHOB</name>
<accession>A0A222EA50</accession>
<organism evidence="3 4">
    <name type="scientific">Antarctobacter heliothermus</name>
    <dbReference type="NCBI Taxonomy" id="74033"/>
    <lineage>
        <taxon>Bacteria</taxon>
        <taxon>Pseudomonadati</taxon>
        <taxon>Pseudomonadota</taxon>
        <taxon>Alphaproteobacteria</taxon>
        <taxon>Rhodobacterales</taxon>
        <taxon>Roseobacteraceae</taxon>
        <taxon>Antarctobacter</taxon>
    </lineage>
</organism>
<keyword evidence="4" id="KW-1185">Reference proteome</keyword>
<evidence type="ECO:0000313" key="4">
    <source>
        <dbReference type="Proteomes" id="UP000203589"/>
    </source>
</evidence>
<feature type="domain" description="Activator of Hsp90 ATPase homologue 1/2-like C-terminal" evidence="2">
    <location>
        <begin position="15"/>
        <end position="132"/>
    </location>
</feature>
<dbReference type="OrthoDB" id="9803476at2"/>
<dbReference type="SUPFAM" id="SSF55961">
    <property type="entry name" value="Bet v1-like"/>
    <property type="match status" value="1"/>
</dbReference>
<dbReference type="KEGG" id="aht:ANTHELSMS3_04357"/>
<proteinExistence type="inferred from homology"/>
<comment type="similarity">
    <text evidence="1">Belongs to the AHA1 family.</text>
</comment>
<reference evidence="3 4" key="1">
    <citation type="submission" date="2017-07" db="EMBL/GenBank/DDBJ databases">
        <title>Genome Sequence of Antarctobacter heliothermus Strain SMS3 Isolated from a culture of the Diatom Skeletonema marinoi.</title>
        <authorList>
            <person name="Topel M."/>
            <person name="Pinder M.I.M."/>
            <person name="Johansson O.N."/>
            <person name="Kourtchenko O."/>
            <person name="Godhe A."/>
            <person name="Clarke A.K."/>
        </authorList>
    </citation>
    <scope>NUCLEOTIDE SEQUENCE [LARGE SCALE GENOMIC DNA]</scope>
    <source>
        <strain evidence="3 4">SMS3</strain>
    </source>
</reference>
<dbReference type="InterPro" id="IPR023393">
    <property type="entry name" value="START-like_dom_sf"/>
</dbReference>
<gene>
    <name evidence="3" type="ORF">ANTHELSMS3_04357</name>
</gene>
<dbReference type="InterPro" id="IPR013538">
    <property type="entry name" value="ASHA1/2-like_C"/>
</dbReference>
<dbReference type="AlphaFoldDB" id="A0A222EA50"/>
<dbReference type="CDD" id="cd07814">
    <property type="entry name" value="SRPBCC_CalC_Aha1-like"/>
    <property type="match status" value="1"/>
</dbReference>
<sequence>MTLTIRKSVFLPADQTTVWDHLTRADLLGKWFHPASSDLVEGQPYTLLSQKDGDRMCWGTVEKLSPKDHMRWSFTVGPLNGTMTTVDWHLTTAPGGTQLSLEHSGLPEDAEGYGLVLALDKGWHGFLGNLHEIETMALS</sequence>
<evidence type="ECO:0000259" key="2">
    <source>
        <dbReference type="Pfam" id="PF08327"/>
    </source>
</evidence>
<protein>
    <submittedName>
        <fullName evidence="3">ATPase</fullName>
    </submittedName>
</protein>
<dbReference type="Proteomes" id="UP000203589">
    <property type="component" value="Chromosome"/>
</dbReference>